<dbReference type="InterPro" id="IPR027417">
    <property type="entry name" value="P-loop_NTPase"/>
</dbReference>
<keyword evidence="1" id="KW-0547">Nucleotide-binding</keyword>
<protein>
    <recommendedName>
        <fullName evidence="7">DNA 3'-5' helicase</fullName>
        <ecNumber evidence="7">5.6.2.4</ecNumber>
    </recommendedName>
</protein>
<dbReference type="InterPro" id="IPR014017">
    <property type="entry name" value="DNA_helicase_UvrD-like_C"/>
</dbReference>
<dbReference type="Gene3D" id="3.40.50.300">
    <property type="entry name" value="P-loop containing nucleotide triphosphate hydrolases"/>
    <property type="match status" value="2"/>
</dbReference>
<keyword evidence="2" id="KW-0378">Hydrolase</keyword>
<dbReference type="SUPFAM" id="SSF53098">
    <property type="entry name" value="Ribonuclease H-like"/>
    <property type="match status" value="1"/>
</dbReference>
<reference evidence="10" key="1">
    <citation type="journal article" date="2020" name="Nature">
        <title>Giant virus diversity and host interactions through global metagenomics.</title>
        <authorList>
            <person name="Schulz F."/>
            <person name="Roux S."/>
            <person name="Paez-Espino D."/>
            <person name="Jungbluth S."/>
            <person name="Walsh D.A."/>
            <person name="Denef V.J."/>
            <person name="McMahon K.D."/>
            <person name="Konstantinidis K.T."/>
            <person name="Eloe-Fadrosh E.A."/>
            <person name="Kyrpides N.C."/>
            <person name="Woyke T."/>
        </authorList>
    </citation>
    <scope>NUCLEOTIDE SEQUENCE</scope>
    <source>
        <strain evidence="10">GVMAG-M-3300023179-4</strain>
    </source>
</reference>
<dbReference type="CDD" id="cd17932">
    <property type="entry name" value="DEXQc_UvrD"/>
    <property type="match status" value="1"/>
</dbReference>
<dbReference type="GO" id="GO:0003677">
    <property type="term" value="F:DNA binding"/>
    <property type="evidence" value="ECO:0007669"/>
    <property type="project" value="InterPro"/>
</dbReference>
<evidence type="ECO:0000256" key="1">
    <source>
        <dbReference type="ARBA" id="ARBA00022741"/>
    </source>
</evidence>
<dbReference type="PANTHER" id="PTHR11070:SF3">
    <property type="entry name" value="DNA 3'-5' HELICASE"/>
    <property type="match status" value="1"/>
</dbReference>
<evidence type="ECO:0000256" key="3">
    <source>
        <dbReference type="ARBA" id="ARBA00022806"/>
    </source>
</evidence>
<dbReference type="SUPFAM" id="SSF52540">
    <property type="entry name" value="P-loop containing nucleoside triphosphate hydrolases"/>
    <property type="match status" value="1"/>
</dbReference>
<evidence type="ECO:0000256" key="5">
    <source>
        <dbReference type="ARBA" id="ARBA00023235"/>
    </source>
</evidence>
<dbReference type="SMART" id="SM00479">
    <property type="entry name" value="EXOIII"/>
    <property type="match status" value="1"/>
</dbReference>
<dbReference type="AlphaFoldDB" id="A0A6C0H271"/>
<accession>A0A6C0H271</accession>
<dbReference type="InterPro" id="IPR014016">
    <property type="entry name" value="UvrD-like_ATP-bd"/>
</dbReference>
<dbReference type="GO" id="GO:0016787">
    <property type="term" value="F:hydrolase activity"/>
    <property type="evidence" value="ECO:0007669"/>
    <property type="project" value="UniProtKB-KW"/>
</dbReference>
<sequence length="974" mass="115073">MSLNNLIASLNLNIGNKDFMYDNIKCISNYIDVENTLSKLKKGELSNIIEGLKNYLVKENEIVLDTEQINIVESNNYENKRIIAGAGSGKTTTILYRIKYLLDNFITPDRILVLTFNRDSAQNIRNRIKQIFGFDVYIKIYTIDAFCCRLFNKYNINNNIFSLSEYCSMGLKIMQEYGKEISSQFKYIFFDEFQDVNDIQFNILKIFVDNGCFLTVIGDDYQNIYQFRGTNNYYMINFDRIIPNVKTYFLKNNYRSSKNIVNLANTSISYNINKVDKIMVHIDKNINNIKPELIINQTEYNSYCFIINKIKDYISNYNYQDICILSRNCYPLKMMETELTKHDIPHIALITDKNSDDTKKLIEPGKVVLTTIHKSKGLEWSIVFIIGLSHQHFPEHLNNNIKNIEEERRLFYVAITRCKKHLHFISQPSEFPLSIFLKECINHIEIKNNTNKKLEDFLGGNDTETYTKKIYGVNELISLLNENDLEKLRNKNLIPNIFPEINIAYENKLTFTEDIKKNAFEPDLGEFCDRYITRNIIKNFNIDFIDIDTEQIIRDNIHSKDKMIIDLLTKDINNFNLEKPYIYPDIIIDKIINSYRKIKTNDYNNKDIYWISLCRNFRLERRRLVYRDIFNLIETNILNTINDNSLINRMDDYIKLYSKHKNISCKVLVRHEFKNNKKEKCFICGEIDMVDDDTIIDFKCSESDFKLEWLVQLLTYYFLLNNNSINKLCIINIMNGHEYLFIIPENYKTINKKNELIEYLEIKIKNDQQSNRNYPSINQNILNNNNIIQVKQSDVQFVLNTKENKTNNFMVLDTETSDLNGDVIQLAYIIIDENFKIIKTVNKFIKDRIPSKETILIHGITVEKLRKEGTEFNDVFKEFITDLKNIDYIVGHNIAFDLRIIINNLRKFEIKIISNGKINYNIFKNYEIKDTYTLSNKKLEILYNELFNKPIIGAHNALNDVLATFECYKYLLKI</sequence>
<dbReference type="Pfam" id="PF13361">
    <property type="entry name" value="UvrD_C"/>
    <property type="match status" value="2"/>
</dbReference>
<dbReference type="EMBL" id="MN739839">
    <property type="protein sequence ID" value="QHT74153.1"/>
    <property type="molecule type" value="Genomic_DNA"/>
</dbReference>
<dbReference type="CDD" id="cd06127">
    <property type="entry name" value="DEDDh"/>
    <property type="match status" value="1"/>
</dbReference>
<evidence type="ECO:0000259" key="9">
    <source>
        <dbReference type="PROSITE" id="PS51198"/>
    </source>
</evidence>
<dbReference type="InterPro" id="IPR036397">
    <property type="entry name" value="RNaseH_sf"/>
</dbReference>
<evidence type="ECO:0000313" key="10">
    <source>
        <dbReference type="EMBL" id="QHT74153.1"/>
    </source>
</evidence>
<dbReference type="GO" id="GO:0043138">
    <property type="term" value="F:3'-5' DNA helicase activity"/>
    <property type="evidence" value="ECO:0007669"/>
    <property type="project" value="UniProtKB-EC"/>
</dbReference>
<keyword evidence="5" id="KW-0413">Isomerase</keyword>
<keyword evidence="4" id="KW-0067">ATP-binding</keyword>
<organism evidence="10">
    <name type="scientific">viral metagenome</name>
    <dbReference type="NCBI Taxonomy" id="1070528"/>
    <lineage>
        <taxon>unclassified sequences</taxon>
        <taxon>metagenomes</taxon>
        <taxon>organismal metagenomes</taxon>
    </lineage>
</organism>
<dbReference type="InterPro" id="IPR012337">
    <property type="entry name" value="RNaseH-like_sf"/>
</dbReference>
<comment type="catalytic activity">
    <reaction evidence="8">
        <text>ATP + H2O = ADP + phosphate + H(+)</text>
        <dbReference type="Rhea" id="RHEA:13065"/>
        <dbReference type="ChEBI" id="CHEBI:15377"/>
        <dbReference type="ChEBI" id="CHEBI:15378"/>
        <dbReference type="ChEBI" id="CHEBI:30616"/>
        <dbReference type="ChEBI" id="CHEBI:43474"/>
        <dbReference type="ChEBI" id="CHEBI:456216"/>
        <dbReference type="EC" id="5.6.2.4"/>
    </reaction>
</comment>
<dbReference type="InterPro" id="IPR013520">
    <property type="entry name" value="Ribonucl_H"/>
</dbReference>
<comment type="catalytic activity">
    <reaction evidence="6">
        <text>Couples ATP hydrolysis with the unwinding of duplex DNA by translocating in the 3'-5' direction.</text>
        <dbReference type="EC" id="5.6.2.4"/>
    </reaction>
</comment>
<evidence type="ECO:0000256" key="2">
    <source>
        <dbReference type="ARBA" id="ARBA00022801"/>
    </source>
</evidence>
<dbReference type="Gene3D" id="3.30.420.10">
    <property type="entry name" value="Ribonuclease H-like superfamily/Ribonuclease H"/>
    <property type="match status" value="1"/>
</dbReference>
<dbReference type="PROSITE" id="PS51198">
    <property type="entry name" value="UVRD_HELICASE_ATP_BIND"/>
    <property type="match status" value="1"/>
</dbReference>
<dbReference type="EC" id="5.6.2.4" evidence="7"/>
<dbReference type="CDD" id="cd18807">
    <property type="entry name" value="SF1_C_UvrD"/>
    <property type="match status" value="1"/>
</dbReference>
<dbReference type="Pfam" id="PF00580">
    <property type="entry name" value="UvrD-helicase"/>
    <property type="match status" value="2"/>
</dbReference>
<proteinExistence type="predicted"/>
<dbReference type="Pfam" id="PF00929">
    <property type="entry name" value="RNase_T"/>
    <property type="match status" value="1"/>
</dbReference>
<evidence type="ECO:0000256" key="8">
    <source>
        <dbReference type="ARBA" id="ARBA00048988"/>
    </source>
</evidence>
<keyword evidence="3" id="KW-0347">Helicase</keyword>
<dbReference type="GO" id="GO:0005524">
    <property type="term" value="F:ATP binding"/>
    <property type="evidence" value="ECO:0007669"/>
    <property type="project" value="UniProtKB-KW"/>
</dbReference>
<evidence type="ECO:0000256" key="6">
    <source>
        <dbReference type="ARBA" id="ARBA00034617"/>
    </source>
</evidence>
<evidence type="ECO:0000256" key="4">
    <source>
        <dbReference type="ARBA" id="ARBA00022840"/>
    </source>
</evidence>
<dbReference type="PANTHER" id="PTHR11070">
    <property type="entry name" value="UVRD / RECB / PCRA DNA HELICASE FAMILY MEMBER"/>
    <property type="match status" value="1"/>
</dbReference>
<dbReference type="GO" id="GO:0000725">
    <property type="term" value="P:recombinational repair"/>
    <property type="evidence" value="ECO:0007669"/>
    <property type="project" value="TreeGrafter"/>
</dbReference>
<feature type="domain" description="UvrD-like helicase ATP-binding" evidence="9">
    <location>
        <begin position="63"/>
        <end position="257"/>
    </location>
</feature>
<evidence type="ECO:0000256" key="7">
    <source>
        <dbReference type="ARBA" id="ARBA00034808"/>
    </source>
</evidence>
<name>A0A6C0H271_9ZZZZ</name>
<dbReference type="InterPro" id="IPR000212">
    <property type="entry name" value="DNA_helicase_UvrD/REP"/>
</dbReference>